<feature type="region of interest" description="Disordered" evidence="1">
    <location>
        <begin position="1"/>
        <end position="82"/>
    </location>
</feature>
<evidence type="ECO:0000313" key="4">
    <source>
        <dbReference type="Proteomes" id="UP001597492"/>
    </source>
</evidence>
<evidence type="ECO:0000256" key="1">
    <source>
        <dbReference type="SAM" id="MobiDB-lite"/>
    </source>
</evidence>
<proteinExistence type="predicted"/>
<dbReference type="RefSeq" id="WP_019617415.1">
    <property type="nucleotide sequence ID" value="NZ_JBHUNE010000008.1"/>
</dbReference>
<dbReference type="Proteomes" id="UP001597492">
    <property type="component" value="Unassembled WGS sequence"/>
</dbReference>
<comment type="caution">
    <text evidence="3">The sequence shown here is derived from an EMBL/GenBank/DDBJ whole genome shotgun (WGS) entry which is preliminary data.</text>
</comment>
<sequence length="196" mass="22789">MAKKSAGEQNAPEQGDEVRKAEGKKGPTPRRREAEAANFRPLVPEDRKEARRQSQAKMRVEQQKAREGMARGDDRYLRPNERGPQKRYLRDFIDARITLGEWLLPLMFLVIFATFIPQINAAVWAMLFIWIYLALCVAEGLLYGWMVRRKVREVVGESKTEKGFLFQAMGRSMQIRMLRMPKPQVKRFATVEFTGR</sequence>
<keyword evidence="2" id="KW-0472">Membrane</keyword>
<feature type="compositionally biased region" description="Basic and acidic residues" evidence="1">
    <location>
        <begin position="43"/>
        <end position="82"/>
    </location>
</feature>
<feature type="compositionally biased region" description="Basic and acidic residues" evidence="1">
    <location>
        <begin position="16"/>
        <end position="35"/>
    </location>
</feature>
<protein>
    <submittedName>
        <fullName evidence="3">DUF3043 domain-containing protein</fullName>
    </submittedName>
</protein>
<name>A0ABW5V033_9MICO</name>
<gene>
    <name evidence="3" type="ORF">ACFSW7_11520</name>
</gene>
<feature type="transmembrane region" description="Helical" evidence="2">
    <location>
        <begin position="122"/>
        <end position="143"/>
    </location>
</feature>
<evidence type="ECO:0000256" key="2">
    <source>
        <dbReference type="SAM" id="Phobius"/>
    </source>
</evidence>
<keyword evidence="2" id="KW-1133">Transmembrane helix</keyword>
<dbReference type="EMBL" id="JBHUNE010000008">
    <property type="protein sequence ID" value="MFD2759003.1"/>
    <property type="molecule type" value="Genomic_DNA"/>
</dbReference>
<feature type="transmembrane region" description="Helical" evidence="2">
    <location>
        <begin position="97"/>
        <end position="116"/>
    </location>
</feature>
<reference evidence="4" key="1">
    <citation type="journal article" date="2019" name="Int. J. Syst. Evol. Microbiol.">
        <title>The Global Catalogue of Microorganisms (GCM) 10K type strain sequencing project: providing services to taxonomists for standard genome sequencing and annotation.</title>
        <authorList>
            <consortium name="The Broad Institute Genomics Platform"/>
            <consortium name="The Broad Institute Genome Sequencing Center for Infectious Disease"/>
            <person name="Wu L."/>
            <person name="Ma J."/>
        </authorList>
    </citation>
    <scope>NUCLEOTIDE SEQUENCE [LARGE SCALE GENOMIC DNA]</scope>
    <source>
        <strain evidence="4">TISTR 1514</strain>
    </source>
</reference>
<keyword evidence="2" id="KW-0812">Transmembrane</keyword>
<evidence type="ECO:0000313" key="3">
    <source>
        <dbReference type="EMBL" id="MFD2759003.1"/>
    </source>
</evidence>
<accession>A0ABW5V033</accession>
<organism evidence="3 4">
    <name type="scientific">Gulosibacter faecalis</name>
    <dbReference type="NCBI Taxonomy" id="272240"/>
    <lineage>
        <taxon>Bacteria</taxon>
        <taxon>Bacillati</taxon>
        <taxon>Actinomycetota</taxon>
        <taxon>Actinomycetes</taxon>
        <taxon>Micrococcales</taxon>
        <taxon>Microbacteriaceae</taxon>
        <taxon>Gulosibacter</taxon>
    </lineage>
</organism>
<dbReference type="InterPro" id="IPR021403">
    <property type="entry name" value="DUF3043"/>
</dbReference>
<keyword evidence="4" id="KW-1185">Reference proteome</keyword>
<dbReference type="Pfam" id="PF11241">
    <property type="entry name" value="DUF3043"/>
    <property type="match status" value="1"/>
</dbReference>